<dbReference type="OrthoDB" id="2419999at2759"/>
<dbReference type="EMBL" id="KV442026">
    <property type="protein sequence ID" value="OAQ32068.1"/>
    <property type="molecule type" value="Genomic_DNA"/>
</dbReference>
<evidence type="ECO:0000313" key="1">
    <source>
        <dbReference type="EMBL" id="OAQ32068.1"/>
    </source>
</evidence>
<dbReference type="Proteomes" id="UP000078512">
    <property type="component" value="Unassembled WGS sequence"/>
</dbReference>
<evidence type="ECO:0000313" key="2">
    <source>
        <dbReference type="Proteomes" id="UP000078512"/>
    </source>
</evidence>
<protein>
    <submittedName>
        <fullName evidence="1">Uncharacterized protein</fullName>
    </submittedName>
</protein>
<proteinExistence type="predicted"/>
<reference evidence="1 2" key="1">
    <citation type="submission" date="2016-05" db="EMBL/GenBank/DDBJ databases">
        <title>Genome sequencing reveals origins of a unique bacterial endosymbiosis in the earliest lineages of terrestrial Fungi.</title>
        <authorList>
            <consortium name="DOE Joint Genome Institute"/>
            <person name="Uehling J."/>
            <person name="Gryganskyi A."/>
            <person name="Hameed K."/>
            <person name="Tschaplinski T."/>
            <person name="Misztal P."/>
            <person name="Wu S."/>
            <person name="Desiro A."/>
            <person name="Vande Pol N."/>
            <person name="Du Z.-Y."/>
            <person name="Zienkiewicz A."/>
            <person name="Zienkiewicz K."/>
            <person name="Morin E."/>
            <person name="Tisserant E."/>
            <person name="Splivallo R."/>
            <person name="Hainaut M."/>
            <person name="Henrissat B."/>
            <person name="Ohm R."/>
            <person name="Kuo A."/>
            <person name="Yan J."/>
            <person name="Lipzen A."/>
            <person name="Nolan M."/>
            <person name="Labutti K."/>
            <person name="Barry K."/>
            <person name="Goldstein A."/>
            <person name="Labbe J."/>
            <person name="Schadt C."/>
            <person name="Tuskan G."/>
            <person name="Grigoriev I."/>
            <person name="Martin F."/>
            <person name="Vilgalys R."/>
            <person name="Bonito G."/>
        </authorList>
    </citation>
    <scope>NUCLEOTIDE SEQUENCE [LARGE SCALE GENOMIC DNA]</scope>
    <source>
        <strain evidence="1 2">AG-77</strain>
    </source>
</reference>
<name>A0A197K4F9_9FUNG</name>
<accession>A0A197K4F9</accession>
<keyword evidence="2" id="KW-1185">Reference proteome</keyword>
<gene>
    <name evidence="1" type="ORF">K457DRAFT_16518</name>
</gene>
<dbReference type="AlphaFoldDB" id="A0A197K4F9"/>
<sequence>MATPAGQELTRDTKADIDSFLQTTRILYWHEGPLPQLFIVLPTTNYIADRLQVAPGPGKISILLDLLELVRQQAFFEKYGDYLLQTMLMVKYGRLKTGSLKTPYLSFQSQTGLDHVPGIHQALMRSRQLNGGRLTVNSMAIWGLTSPYIKMYLAKNPGFASLDLQCPIEDFEKAEQFLIQTFLYPTSGCGNNGGYLLQEFTLRDTRGRNDISARYILPVYSPSQLMERSSVKCW</sequence>
<organism evidence="1 2">
    <name type="scientific">Linnemannia elongata AG-77</name>
    <dbReference type="NCBI Taxonomy" id="1314771"/>
    <lineage>
        <taxon>Eukaryota</taxon>
        <taxon>Fungi</taxon>
        <taxon>Fungi incertae sedis</taxon>
        <taxon>Mucoromycota</taxon>
        <taxon>Mortierellomycotina</taxon>
        <taxon>Mortierellomycetes</taxon>
        <taxon>Mortierellales</taxon>
        <taxon>Mortierellaceae</taxon>
        <taxon>Linnemannia</taxon>
    </lineage>
</organism>